<name>A0AAV8FVS9_9POAL</name>
<keyword evidence="14" id="KW-0234">DNA repair</keyword>
<gene>
    <name evidence="22" type="ORF">LUZ62_046906</name>
</gene>
<dbReference type="InterPro" id="IPR029119">
    <property type="entry name" value="MutY_C"/>
</dbReference>
<dbReference type="GO" id="GO:0006298">
    <property type="term" value="P:mismatch repair"/>
    <property type="evidence" value="ECO:0007669"/>
    <property type="project" value="TreeGrafter"/>
</dbReference>
<dbReference type="FunFam" id="1.10.340.30:FF:000002">
    <property type="entry name" value="Adenine DNA glycosylase"/>
    <property type="match status" value="1"/>
</dbReference>
<dbReference type="GO" id="GO:0000701">
    <property type="term" value="F:purine-specific mismatch base pair DNA N-glycosylase activity"/>
    <property type="evidence" value="ECO:0007669"/>
    <property type="project" value="UniProtKB-EC"/>
</dbReference>
<keyword evidence="16 18" id="KW-0326">Glycosidase</keyword>
<dbReference type="GO" id="GO:0034039">
    <property type="term" value="F:8-oxo-7,8-dihydroguanine DNA N-glycosylase activity"/>
    <property type="evidence" value="ECO:0007669"/>
    <property type="project" value="TreeGrafter"/>
</dbReference>
<dbReference type="Pfam" id="PF00730">
    <property type="entry name" value="HhH-GPD"/>
    <property type="match status" value="1"/>
</dbReference>
<dbReference type="InterPro" id="IPR005760">
    <property type="entry name" value="A/G_AdeGlyc_MutY"/>
</dbReference>
<dbReference type="GO" id="GO:0046872">
    <property type="term" value="F:metal ion binding"/>
    <property type="evidence" value="ECO:0007669"/>
    <property type="project" value="UniProtKB-UniRule"/>
</dbReference>
<comment type="subcellular location">
    <subcellularLocation>
        <location evidence="3">Mitochondrion</location>
    </subcellularLocation>
    <subcellularLocation>
        <location evidence="2">Nucleus</location>
    </subcellularLocation>
</comment>
<dbReference type="InterPro" id="IPR015797">
    <property type="entry name" value="NUDIX_hydrolase-like_dom_sf"/>
</dbReference>
<dbReference type="SMART" id="SM00478">
    <property type="entry name" value="ENDO3c"/>
    <property type="match status" value="1"/>
</dbReference>
<feature type="compositionally biased region" description="Polar residues" evidence="19">
    <location>
        <begin position="39"/>
        <end position="50"/>
    </location>
</feature>
<evidence type="ECO:0000256" key="18">
    <source>
        <dbReference type="RuleBase" id="RU365096"/>
    </source>
</evidence>
<keyword evidence="15" id="KW-0539">Nucleus</keyword>
<dbReference type="FunFam" id="1.10.1670.10:FF:000002">
    <property type="entry name" value="Adenine DNA glycosylase"/>
    <property type="match status" value="1"/>
</dbReference>
<organism evidence="22 23">
    <name type="scientific">Rhynchospora pubera</name>
    <dbReference type="NCBI Taxonomy" id="906938"/>
    <lineage>
        <taxon>Eukaryota</taxon>
        <taxon>Viridiplantae</taxon>
        <taxon>Streptophyta</taxon>
        <taxon>Embryophyta</taxon>
        <taxon>Tracheophyta</taxon>
        <taxon>Spermatophyta</taxon>
        <taxon>Magnoliopsida</taxon>
        <taxon>Liliopsida</taxon>
        <taxon>Poales</taxon>
        <taxon>Cyperaceae</taxon>
        <taxon>Cyperoideae</taxon>
        <taxon>Rhynchosporeae</taxon>
        <taxon>Rhynchospora</taxon>
    </lineage>
</organism>
<evidence type="ECO:0000256" key="8">
    <source>
        <dbReference type="ARBA" id="ARBA00022723"/>
    </source>
</evidence>
<evidence type="ECO:0000256" key="12">
    <source>
        <dbReference type="ARBA" id="ARBA00023014"/>
    </source>
</evidence>
<comment type="similarity">
    <text evidence="4 18">Belongs to the Nth/MutY family.</text>
</comment>
<feature type="chain" id="PRO_5043518710" description="Adenine DNA glycosylase" evidence="20">
    <location>
        <begin position="18"/>
        <end position="510"/>
    </location>
</feature>
<dbReference type="Proteomes" id="UP001140206">
    <property type="component" value="Chromosome 2"/>
</dbReference>
<dbReference type="PANTHER" id="PTHR42944">
    <property type="entry name" value="ADENINE DNA GLYCOSYLASE"/>
    <property type="match status" value="1"/>
</dbReference>
<accession>A0AAV8FVS9</accession>
<evidence type="ECO:0000256" key="17">
    <source>
        <dbReference type="ARBA" id="ARBA00058024"/>
    </source>
</evidence>
<evidence type="ECO:0000256" key="1">
    <source>
        <dbReference type="ARBA" id="ARBA00000843"/>
    </source>
</evidence>
<dbReference type="InterPro" id="IPR044298">
    <property type="entry name" value="MIG/MutY"/>
</dbReference>
<dbReference type="Gene3D" id="1.10.340.30">
    <property type="entry name" value="Hypothetical protein, domain 2"/>
    <property type="match status" value="1"/>
</dbReference>
<dbReference type="AlphaFoldDB" id="A0AAV8FVS9"/>
<evidence type="ECO:0000256" key="9">
    <source>
        <dbReference type="ARBA" id="ARBA00022763"/>
    </source>
</evidence>
<dbReference type="GO" id="GO:0035485">
    <property type="term" value="F:adenine/guanine mispair binding"/>
    <property type="evidence" value="ECO:0007669"/>
    <property type="project" value="TreeGrafter"/>
</dbReference>
<comment type="function">
    <text evidence="18">Adenine glycosylase active on G-A mispairs.</text>
</comment>
<evidence type="ECO:0000259" key="21">
    <source>
        <dbReference type="SMART" id="SM00478"/>
    </source>
</evidence>
<evidence type="ECO:0000256" key="16">
    <source>
        <dbReference type="ARBA" id="ARBA00023295"/>
    </source>
</evidence>
<evidence type="ECO:0000256" key="20">
    <source>
        <dbReference type="SAM" id="SignalP"/>
    </source>
</evidence>
<evidence type="ECO:0000256" key="15">
    <source>
        <dbReference type="ARBA" id="ARBA00023242"/>
    </source>
</evidence>
<dbReference type="SUPFAM" id="SSF48150">
    <property type="entry name" value="DNA-glycosylase"/>
    <property type="match status" value="1"/>
</dbReference>
<dbReference type="EMBL" id="JAMFTS010000002">
    <property type="protein sequence ID" value="KAJ4795660.1"/>
    <property type="molecule type" value="Genomic_DNA"/>
</dbReference>
<dbReference type="EC" id="3.2.2.31" evidence="5 18"/>
<comment type="caution">
    <text evidence="22">The sequence shown here is derived from an EMBL/GenBank/DDBJ whole genome shotgun (WGS) entry which is preliminary data.</text>
</comment>
<keyword evidence="10" id="KW-0378">Hydrolase</keyword>
<feature type="region of interest" description="Disordered" evidence="19">
    <location>
        <begin position="39"/>
        <end position="64"/>
    </location>
</feature>
<dbReference type="InterPro" id="IPR011257">
    <property type="entry name" value="DNA_glycosylase"/>
</dbReference>
<dbReference type="Gene3D" id="3.90.79.10">
    <property type="entry name" value="Nucleoside Triphosphate Pyrophosphohydrolase"/>
    <property type="match status" value="1"/>
</dbReference>
<evidence type="ECO:0000256" key="2">
    <source>
        <dbReference type="ARBA" id="ARBA00004123"/>
    </source>
</evidence>
<feature type="domain" description="HhH-GPD" evidence="21">
    <location>
        <begin position="140"/>
        <end position="289"/>
    </location>
</feature>
<dbReference type="CDD" id="cd00056">
    <property type="entry name" value="ENDO3c"/>
    <property type="match status" value="1"/>
</dbReference>
<dbReference type="GO" id="GO:0005634">
    <property type="term" value="C:nucleus"/>
    <property type="evidence" value="ECO:0007669"/>
    <property type="project" value="UniProtKB-SubCell"/>
</dbReference>
<keyword evidence="12" id="KW-0411">Iron-sulfur</keyword>
<dbReference type="SUPFAM" id="SSF55811">
    <property type="entry name" value="Nudix"/>
    <property type="match status" value="1"/>
</dbReference>
<comment type="function">
    <text evidence="17">Involved in oxidative DNA damage repair. Initiates repair of A*oxoG to C*G by removing the inappropriately paired adenine base from the DNA backbone. Possesses both adenine and 2-OH-A DNA glycosylase activities.</text>
</comment>
<evidence type="ECO:0000256" key="14">
    <source>
        <dbReference type="ARBA" id="ARBA00023204"/>
    </source>
</evidence>
<reference evidence="22" key="1">
    <citation type="submission" date="2022-08" db="EMBL/GenBank/DDBJ databases">
        <authorList>
            <person name="Marques A."/>
        </authorList>
    </citation>
    <scope>NUCLEOTIDE SEQUENCE</scope>
    <source>
        <strain evidence="22">RhyPub2mFocal</strain>
        <tissue evidence="22">Leaves</tissue>
    </source>
</reference>
<dbReference type="Pfam" id="PF14815">
    <property type="entry name" value="NUDIX_4"/>
    <property type="match status" value="1"/>
</dbReference>
<dbReference type="Gene3D" id="1.10.1670.10">
    <property type="entry name" value="Helix-hairpin-Helix base-excision DNA repair enzymes (C-terminal)"/>
    <property type="match status" value="1"/>
</dbReference>
<dbReference type="InterPro" id="IPR023170">
    <property type="entry name" value="HhH_base_excis_C"/>
</dbReference>
<evidence type="ECO:0000256" key="3">
    <source>
        <dbReference type="ARBA" id="ARBA00004173"/>
    </source>
</evidence>
<keyword evidence="20" id="KW-0732">Signal</keyword>
<feature type="compositionally biased region" description="Polar residues" evidence="19">
    <location>
        <begin position="490"/>
        <end position="500"/>
    </location>
</feature>
<evidence type="ECO:0000256" key="11">
    <source>
        <dbReference type="ARBA" id="ARBA00023004"/>
    </source>
</evidence>
<comment type="catalytic activity">
    <reaction evidence="1 18">
        <text>Hydrolyzes free adenine bases from 7,8-dihydro-8-oxoguanine:adenine mismatched double-stranded DNA, leaving an apurinic site.</text>
        <dbReference type="EC" id="3.2.2.31"/>
    </reaction>
</comment>
<evidence type="ECO:0000256" key="7">
    <source>
        <dbReference type="ARBA" id="ARBA00022485"/>
    </source>
</evidence>
<dbReference type="NCBIfam" id="TIGR01084">
    <property type="entry name" value="mutY"/>
    <property type="match status" value="1"/>
</dbReference>
<keyword evidence="13" id="KW-0496">Mitochondrion</keyword>
<dbReference type="GO" id="GO:0051539">
    <property type="term" value="F:4 iron, 4 sulfur cluster binding"/>
    <property type="evidence" value="ECO:0007669"/>
    <property type="project" value="UniProtKB-UniRule"/>
</dbReference>
<dbReference type="GO" id="GO:0005739">
    <property type="term" value="C:mitochondrion"/>
    <property type="evidence" value="ECO:0007669"/>
    <property type="project" value="UniProtKB-SubCell"/>
</dbReference>
<evidence type="ECO:0000256" key="10">
    <source>
        <dbReference type="ARBA" id="ARBA00022801"/>
    </source>
</evidence>
<feature type="region of interest" description="Disordered" evidence="19">
    <location>
        <begin position="490"/>
        <end position="510"/>
    </location>
</feature>
<dbReference type="GO" id="GO:0032357">
    <property type="term" value="F:oxidized purine DNA binding"/>
    <property type="evidence" value="ECO:0007669"/>
    <property type="project" value="TreeGrafter"/>
</dbReference>
<protein>
    <recommendedName>
        <fullName evidence="6 18">Adenine DNA glycosylase</fullName>
        <ecNumber evidence="5 18">3.2.2.31</ecNumber>
    </recommendedName>
</protein>
<evidence type="ECO:0000256" key="4">
    <source>
        <dbReference type="ARBA" id="ARBA00008343"/>
    </source>
</evidence>
<keyword evidence="7" id="KW-0004">4Fe-4S</keyword>
<evidence type="ECO:0000256" key="6">
    <source>
        <dbReference type="ARBA" id="ARBA00022023"/>
    </source>
</evidence>
<feature type="signal peptide" evidence="20">
    <location>
        <begin position="1"/>
        <end position="17"/>
    </location>
</feature>
<dbReference type="InterPro" id="IPR003265">
    <property type="entry name" value="HhH-GPD_domain"/>
</dbReference>
<dbReference type="GO" id="GO:0006284">
    <property type="term" value="P:base-excision repair"/>
    <property type="evidence" value="ECO:0007669"/>
    <property type="project" value="UniProtKB-UniRule"/>
</dbReference>
<keyword evidence="9 18" id="KW-0227">DNA damage</keyword>
<dbReference type="FunFam" id="3.90.79.10:FF:000026">
    <property type="entry name" value="Adenine DNA glycosylase"/>
    <property type="match status" value="1"/>
</dbReference>
<dbReference type="CDD" id="cd03431">
    <property type="entry name" value="NUDIX_DNA_Glycosylase_C-MutY"/>
    <property type="match status" value="1"/>
</dbReference>
<comment type="cofactor">
    <cofactor evidence="18">
        <name>[4Fe-4S] cluster</name>
        <dbReference type="ChEBI" id="CHEBI:49883"/>
    </cofactor>
    <text evidence="18">Binds 1 [4Fe-4S] cluster.</text>
</comment>
<keyword evidence="8" id="KW-0479">Metal-binding</keyword>
<proteinExistence type="inferred from homology"/>
<evidence type="ECO:0000256" key="19">
    <source>
        <dbReference type="SAM" id="MobiDB-lite"/>
    </source>
</evidence>
<evidence type="ECO:0000256" key="13">
    <source>
        <dbReference type="ARBA" id="ARBA00023128"/>
    </source>
</evidence>
<evidence type="ECO:0000256" key="5">
    <source>
        <dbReference type="ARBA" id="ARBA00012045"/>
    </source>
</evidence>
<sequence length="510" mass="58018">MMSFVSFLVVSISGTLEIPPLFPPSFPSSKLLTTRQTLSPSISMDTKPNPQTSTQLRRSTRLTSKRIPTITRPSQPVPKNKTRDIEDCFSQDEADSVRAALLRWYDINQRELPWRRKHGCGCAGDAKERRAYEVWVSEVMLQQTRVATVVAYYNRWMQRWPTVHCLATASQEEVNEMWSGLGYYRRARYLLEGAKSIAKEGRFPRNATELRGVPGIGNYTAGAVASIAFNEAVPVVDGNVLRVISRLNAISSNPKDSSTVKHIWDLAGQLVDKSRPGDLNQALMELGATICMPKNPNCINCPVSDQCRALSLSRLETSTIKVTDFPPKVIKSKQRLEFAAVCVILVQNDSCENQKHVTENFYLLVKRPEKGLLAGLWEFPMVLVAERRTDMESRRKEMDEYLKNLKLDFGEEFNLVSREEVGEYLHIFSHIRLRMHVELMLLTTKGGLNQLENQGQDCQVVWKFVHDSTMESTGLTSGIRKVYNMTQEFRSKQMSTNTQEPKSKLKRMRS</sequence>
<keyword evidence="11 18" id="KW-0408">Iron</keyword>
<evidence type="ECO:0000313" key="22">
    <source>
        <dbReference type="EMBL" id="KAJ4795660.1"/>
    </source>
</evidence>
<keyword evidence="23" id="KW-1185">Reference proteome</keyword>
<dbReference type="PANTHER" id="PTHR42944:SF1">
    <property type="entry name" value="ADENINE DNA GLYCOSYLASE"/>
    <property type="match status" value="1"/>
</dbReference>
<evidence type="ECO:0000313" key="23">
    <source>
        <dbReference type="Proteomes" id="UP001140206"/>
    </source>
</evidence>